<comment type="caution">
    <text evidence="1">The sequence shown here is derived from an EMBL/GenBank/DDBJ whole genome shotgun (WGS) entry which is preliminary data.</text>
</comment>
<dbReference type="AlphaFoldDB" id="A0A9W6AEG0"/>
<name>A0A9W6AEG0_ASPTU</name>
<evidence type="ECO:0000313" key="1">
    <source>
        <dbReference type="EMBL" id="GLA79787.1"/>
    </source>
</evidence>
<reference evidence="1" key="1">
    <citation type="submission" date="2022-07" db="EMBL/GenBank/DDBJ databases">
        <title>Taxonomy of Aspergillus series Nigri: significant species reduction supported by multi-species coalescent approaches.</title>
        <authorList>
            <person name="Bian C."/>
            <person name="Kusuya Y."/>
            <person name="Sklenar F."/>
            <person name="D'hooge E."/>
            <person name="Yaguchi T."/>
            <person name="Takahashi H."/>
            <person name="Hubka V."/>
        </authorList>
    </citation>
    <scope>NUCLEOTIDE SEQUENCE</scope>
    <source>
        <strain evidence="1">IFM 56815</strain>
    </source>
</reference>
<evidence type="ECO:0000313" key="2">
    <source>
        <dbReference type="Proteomes" id="UP001144157"/>
    </source>
</evidence>
<gene>
    <name evidence="1" type="ORF">AtubIFM56815_000591</name>
</gene>
<sequence length="111" mass="12221">MHGPPRGLILDKSFVPANKRVAIRGGPDKLTAAALNWNAGLLLVQILELVMQGTQGKRKIQRTLLGYERLPRAPNAAAASGRIWHHLNIHDGFQLSSRVCRLRAPWATTKA</sequence>
<organism evidence="1 2">
    <name type="scientific">Aspergillus tubingensis</name>
    <dbReference type="NCBI Taxonomy" id="5068"/>
    <lineage>
        <taxon>Eukaryota</taxon>
        <taxon>Fungi</taxon>
        <taxon>Dikarya</taxon>
        <taxon>Ascomycota</taxon>
        <taxon>Pezizomycotina</taxon>
        <taxon>Eurotiomycetes</taxon>
        <taxon>Eurotiomycetidae</taxon>
        <taxon>Eurotiales</taxon>
        <taxon>Aspergillaceae</taxon>
        <taxon>Aspergillus</taxon>
        <taxon>Aspergillus subgen. Circumdati</taxon>
    </lineage>
</organism>
<dbReference type="Proteomes" id="UP001144157">
    <property type="component" value="Unassembled WGS sequence"/>
</dbReference>
<proteinExistence type="predicted"/>
<protein>
    <submittedName>
        <fullName evidence="1">Uncharacterized protein</fullName>
    </submittedName>
</protein>
<accession>A0A9W6AEG0</accession>
<dbReference type="EMBL" id="BRPE01000001">
    <property type="protein sequence ID" value="GLA79787.1"/>
    <property type="molecule type" value="Genomic_DNA"/>
</dbReference>